<dbReference type="RefSeq" id="WP_204869871.1">
    <property type="nucleotide sequence ID" value="NZ_JAFBBK010000001.1"/>
</dbReference>
<name>A0ABS2KZ77_9NOCA</name>
<evidence type="ECO:0000313" key="2">
    <source>
        <dbReference type="Proteomes" id="UP000703038"/>
    </source>
</evidence>
<organism evidence="1 2">
    <name type="scientific">Rhodococcoides corynebacterioides</name>
    <dbReference type="NCBI Taxonomy" id="53972"/>
    <lineage>
        <taxon>Bacteria</taxon>
        <taxon>Bacillati</taxon>
        <taxon>Actinomycetota</taxon>
        <taxon>Actinomycetes</taxon>
        <taxon>Mycobacteriales</taxon>
        <taxon>Nocardiaceae</taxon>
        <taxon>Rhodococcoides</taxon>
    </lineage>
</organism>
<keyword evidence="2" id="KW-1185">Reference proteome</keyword>
<dbReference type="Gene3D" id="3.40.50.2000">
    <property type="entry name" value="Glycogen Phosphorylase B"/>
    <property type="match status" value="1"/>
</dbReference>
<accession>A0ABS2KZ77</accession>
<dbReference type="SUPFAM" id="SSF53756">
    <property type="entry name" value="UDP-Glycosyltransferase/glycogen phosphorylase"/>
    <property type="match status" value="1"/>
</dbReference>
<evidence type="ECO:0000313" key="1">
    <source>
        <dbReference type="EMBL" id="MBM7417236.1"/>
    </source>
</evidence>
<protein>
    <submittedName>
        <fullName evidence="1">Glycosyltransferase involved in cell wall biosynthesis</fullName>
    </submittedName>
</protein>
<sequence>MGPDVVDLARTRLVYVAPAAGRSGVGDYADDFLTEVAPHFLDVVDYRIETEGAETAREVLAHARRIRALVKASSAQGPTLVHFEQSGGSLSVFWASLLRGVTVTATVHDPPYPVWWPFKTKLVGRHRLLHHAVHYPFRVVTTALQRRVLRGRTVFALTTMGADSIRRNFPRSHPVAARIFVPARPDLTPPSERPLAVGLFGHVYRGKGFDLIGRLREELDADIDIRAAGRGTAALPAMDGVTLVGEVNGPDEDRFFESIRLLLVPYSKHNPYGKAYPASSAVTRSFAYGTPIVCITEGALVETVERGGAVGVDGVDDLAAAVLAVVRDSARLDDLTRQVEAVRRADAMTHCAAVFLDAWSAGASVDAAEYSVR</sequence>
<dbReference type="EMBL" id="JAFBBK010000001">
    <property type="protein sequence ID" value="MBM7417236.1"/>
    <property type="molecule type" value="Genomic_DNA"/>
</dbReference>
<reference evidence="1 2" key="1">
    <citation type="submission" date="2021-01" db="EMBL/GenBank/DDBJ databases">
        <title>Genomics of switchgrass bacterial isolates.</title>
        <authorList>
            <person name="Shade A."/>
        </authorList>
    </citation>
    <scope>NUCLEOTIDE SEQUENCE [LARGE SCALE GENOMIC DNA]</scope>
    <source>
        <strain evidence="1 2">PvP111</strain>
    </source>
</reference>
<gene>
    <name evidence="1" type="ORF">JOE42_003969</name>
</gene>
<dbReference type="Proteomes" id="UP000703038">
    <property type="component" value="Unassembled WGS sequence"/>
</dbReference>
<comment type="caution">
    <text evidence="1">The sequence shown here is derived from an EMBL/GenBank/DDBJ whole genome shotgun (WGS) entry which is preliminary data.</text>
</comment>
<proteinExistence type="predicted"/>